<evidence type="ECO:0000313" key="5">
    <source>
        <dbReference type="Proteomes" id="UP000663829"/>
    </source>
</evidence>
<evidence type="ECO:0000313" key="3">
    <source>
        <dbReference type="EMBL" id="CAF3768581.1"/>
    </source>
</evidence>
<dbReference type="Proteomes" id="UP000682733">
    <property type="component" value="Unassembled WGS sequence"/>
</dbReference>
<keyword evidence="5" id="KW-1185">Reference proteome</keyword>
<organism evidence="1 5">
    <name type="scientific">Didymodactylos carnosus</name>
    <dbReference type="NCBI Taxonomy" id="1234261"/>
    <lineage>
        <taxon>Eukaryota</taxon>
        <taxon>Metazoa</taxon>
        <taxon>Spiralia</taxon>
        <taxon>Gnathifera</taxon>
        <taxon>Rotifera</taxon>
        <taxon>Eurotatoria</taxon>
        <taxon>Bdelloidea</taxon>
        <taxon>Philodinida</taxon>
        <taxon>Philodinidae</taxon>
        <taxon>Didymodactylos</taxon>
    </lineage>
</organism>
<dbReference type="Proteomes" id="UP000681722">
    <property type="component" value="Unassembled WGS sequence"/>
</dbReference>
<accession>A0A814GJ53</accession>
<dbReference type="Proteomes" id="UP000677228">
    <property type="component" value="Unassembled WGS sequence"/>
</dbReference>
<dbReference type="Pfam" id="PF09619">
    <property type="entry name" value="YscW"/>
    <property type="match status" value="1"/>
</dbReference>
<sequence length="123" mass="14244">MVKHLHGVIDYDKHSEILHDDHKILIYLDDMTLTDIASQDGSHLRKFHTIAKSILEEKARSFPIKFSIEYDETDVEFSSYYALRVRIVADGKTRFITAHNVPVLTHGHPTDNVRIQVEKIDTM</sequence>
<dbReference type="EMBL" id="CAJNOK010009533">
    <property type="protein sequence ID" value="CAF1092284.1"/>
    <property type="molecule type" value="Genomic_DNA"/>
</dbReference>
<dbReference type="EMBL" id="CAJOBA010009551">
    <property type="protein sequence ID" value="CAF3853808.1"/>
    <property type="molecule type" value="Genomic_DNA"/>
</dbReference>
<dbReference type="AlphaFoldDB" id="A0A814GJ53"/>
<dbReference type="InterPro" id="IPR039366">
    <property type="entry name" value="Pilotin"/>
</dbReference>
<protein>
    <submittedName>
        <fullName evidence="1">Uncharacterized protein</fullName>
    </submittedName>
</protein>
<dbReference type="Proteomes" id="UP000663829">
    <property type="component" value="Unassembled WGS sequence"/>
</dbReference>
<dbReference type="OrthoDB" id="9978900at2759"/>
<evidence type="ECO:0000313" key="2">
    <source>
        <dbReference type="EMBL" id="CAF1092284.1"/>
    </source>
</evidence>
<reference evidence="1" key="1">
    <citation type="submission" date="2021-02" db="EMBL/GenBank/DDBJ databases">
        <authorList>
            <person name="Nowell W R."/>
        </authorList>
    </citation>
    <scope>NUCLEOTIDE SEQUENCE</scope>
</reference>
<evidence type="ECO:0000313" key="4">
    <source>
        <dbReference type="EMBL" id="CAF3853808.1"/>
    </source>
</evidence>
<dbReference type="EMBL" id="CAJNOQ010003131">
    <property type="protein sequence ID" value="CAF0997023.1"/>
    <property type="molecule type" value="Genomic_DNA"/>
</dbReference>
<evidence type="ECO:0000313" key="1">
    <source>
        <dbReference type="EMBL" id="CAF0997023.1"/>
    </source>
</evidence>
<proteinExistence type="predicted"/>
<comment type="caution">
    <text evidence="1">The sequence shown here is derived from an EMBL/GenBank/DDBJ whole genome shotgun (WGS) entry which is preliminary data.</text>
</comment>
<name>A0A814GJ53_9BILA</name>
<gene>
    <name evidence="1" type="ORF">GPM918_LOCUS13553</name>
    <name evidence="2" type="ORF">OVA965_LOCUS18875</name>
    <name evidence="3" type="ORF">SRO942_LOCUS13553</name>
    <name evidence="4" type="ORF">TMI583_LOCUS18888</name>
</gene>
<dbReference type="EMBL" id="CAJOBC010003131">
    <property type="protein sequence ID" value="CAF3768581.1"/>
    <property type="molecule type" value="Genomic_DNA"/>
</dbReference>